<evidence type="ECO:0000256" key="9">
    <source>
        <dbReference type="ARBA" id="ARBA00022833"/>
    </source>
</evidence>
<keyword evidence="9" id="KW-0862">Zinc</keyword>
<dbReference type="SMART" id="SM00644">
    <property type="entry name" value="Ami_2"/>
    <property type="match status" value="1"/>
</dbReference>
<evidence type="ECO:0000256" key="7">
    <source>
        <dbReference type="ARBA" id="ARBA00022723"/>
    </source>
</evidence>
<evidence type="ECO:0000256" key="6">
    <source>
        <dbReference type="ARBA" id="ARBA00022490"/>
    </source>
</evidence>
<accession>A0ABM6LXD4</accession>
<evidence type="ECO:0000256" key="1">
    <source>
        <dbReference type="ARBA" id="ARBA00001561"/>
    </source>
</evidence>
<comment type="similarity">
    <text evidence="4">Belongs to the N-acetylmuramoyl-L-alanine amidase 2 family.</text>
</comment>
<keyword evidence="10" id="KW-0961">Cell wall biogenesis/degradation</keyword>
<dbReference type="Gene3D" id="3.40.80.10">
    <property type="entry name" value="Peptidoglycan recognition protein-like"/>
    <property type="match status" value="1"/>
</dbReference>
<evidence type="ECO:0000313" key="14">
    <source>
        <dbReference type="EMBL" id="ASG67229.1"/>
    </source>
</evidence>
<dbReference type="PANTHER" id="PTHR30417:SF4">
    <property type="entry name" value="1,6-ANHYDRO-N-ACETYLMURAMYL-L-ALANINE AMIDASE AMPD"/>
    <property type="match status" value="1"/>
</dbReference>
<evidence type="ECO:0000256" key="4">
    <source>
        <dbReference type="ARBA" id="ARBA00007553"/>
    </source>
</evidence>
<dbReference type="Pfam" id="PF01510">
    <property type="entry name" value="Amidase_2"/>
    <property type="match status" value="1"/>
</dbReference>
<protein>
    <recommendedName>
        <fullName evidence="11">1,6-anhydro-N-acetylmuramyl-L-alanine amidase AmpD</fullName>
        <ecNumber evidence="5">3.5.1.28</ecNumber>
    </recommendedName>
    <alternativeName>
        <fullName evidence="12">N-acetylmuramoyl-L-alanine amidase</fullName>
    </alternativeName>
</protein>
<dbReference type="RefSeq" id="WP_088771781.1">
    <property type="nucleotide sequence ID" value="NZ_AP023082.1"/>
</dbReference>
<comment type="catalytic activity">
    <reaction evidence="1">
        <text>Hydrolyzes the link between N-acetylmuramoyl residues and L-amino acid residues in certain cell-wall glycopeptides.</text>
        <dbReference type="EC" id="3.5.1.28"/>
    </reaction>
</comment>
<dbReference type="EMBL" id="CP022132">
    <property type="protein sequence ID" value="ASG67229.1"/>
    <property type="molecule type" value="Genomic_DNA"/>
</dbReference>
<comment type="subcellular location">
    <subcellularLocation>
        <location evidence="3">Cytoplasm</location>
    </subcellularLocation>
</comment>
<comment type="cofactor">
    <cofactor evidence="2">
        <name>Zn(2+)</name>
        <dbReference type="ChEBI" id="CHEBI:29105"/>
    </cofactor>
</comment>
<dbReference type="CDD" id="cd06583">
    <property type="entry name" value="PGRP"/>
    <property type="match status" value="1"/>
</dbReference>
<evidence type="ECO:0000256" key="5">
    <source>
        <dbReference type="ARBA" id="ARBA00011901"/>
    </source>
</evidence>
<evidence type="ECO:0000259" key="13">
    <source>
        <dbReference type="SMART" id="SM00644"/>
    </source>
</evidence>
<evidence type="ECO:0000256" key="12">
    <source>
        <dbReference type="ARBA" id="ARBA00042615"/>
    </source>
</evidence>
<sequence length="183" mass="21432">MFKQGWYRKANHIVSENFNQRPDNVDVSLVVIHCVSLPEGKYDNYNVEKLFTNSLDCKIHKSFHDLKGVKVSAHFYIKRNGEIIQFVSVDNRAWHAGLSNFQGRQNCNDFSIGIEMQGSDKDFYTDKQYKQLNILLTDFKKAYPTFKNISGHENIAPGRKTDPGKYFEWSRVVDLYKVNKYYE</sequence>
<feature type="domain" description="N-acetylmuramoyl-L-alanine amidase" evidence="13">
    <location>
        <begin position="15"/>
        <end position="164"/>
    </location>
</feature>
<evidence type="ECO:0000256" key="3">
    <source>
        <dbReference type="ARBA" id="ARBA00004496"/>
    </source>
</evidence>
<organism evidence="14 15">
    <name type="scientific">Francisella halioticida</name>
    <dbReference type="NCBI Taxonomy" id="549298"/>
    <lineage>
        <taxon>Bacteria</taxon>
        <taxon>Pseudomonadati</taxon>
        <taxon>Pseudomonadota</taxon>
        <taxon>Gammaproteobacteria</taxon>
        <taxon>Thiotrichales</taxon>
        <taxon>Francisellaceae</taxon>
        <taxon>Francisella</taxon>
    </lineage>
</organism>
<gene>
    <name evidence="14" type="ORF">CDV26_01455</name>
</gene>
<dbReference type="EC" id="3.5.1.28" evidence="5"/>
<dbReference type="InterPro" id="IPR051206">
    <property type="entry name" value="NAMLAA_amidase_2"/>
</dbReference>
<dbReference type="NCBIfam" id="NF008758">
    <property type="entry name" value="PRK11789.1"/>
    <property type="match status" value="1"/>
</dbReference>
<proteinExistence type="inferred from homology"/>
<reference evidence="14 15" key="1">
    <citation type="submission" date="2017-06" db="EMBL/GenBank/DDBJ databases">
        <title>Complete genome of Francisella halioticida.</title>
        <authorList>
            <person name="Sjodin A."/>
        </authorList>
    </citation>
    <scope>NUCLEOTIDE SEQUENCE [LARGE SCALE GENOMIC DNA]</scope>
    <source>
        <strain evidence="14 15">DSM 23729</strain>
    </source>
</reference>
<evidence type="ECO:0000256" key="8">
    <source>
        <dbReference type="ARBA" id="ARBA00022801"/>
    </source>
</evidence>
<evidence type="ECO:0000313" key="15">
    <source>
        <dbReference type="Proteomes" id="UP000249910"/>
    </source>
</evidence>
<dbReference type="PANTHER" id="PTHR30417">
    <property type="entry name" value="N-ACETYLMURAMOYL-L-ALANINE AMIDASE AMID"/>
    <property type="match status" value="1"/>
</dbReference>
<evidence type="ECO:0000256" key="10">
    <source>
        <dbReference type="ARBA" id="ARBA00023316"/>
    </source>
</evidence>
<keyword evidence="15" id="KW-1185">Reference proteome</keyword>
<dbReference type="Proteomes" id="UP000249910">
    <property type="component" value="Chromosome"/>
</dbReference>
<dbReference type="InterPro" id="IPR036505">
    <property type="entry name" value="Amidase/PGRP_sf"/>
</dbReference>
<evidence type="ECO:0000256" key="2">
    <source>
        <dbReference type="ARBA" id="ARBA00001947"/>
    </source>
</evidence>
<evidence type="ECO:0000256" key="11">
    <source>
        <dbReference type="ARBA" id="ARBA00039257"/>
    </source>
</evidence>
<name>A0ABM6LXD4_9GAMM</name>
<dbReference type="SUPFAM" id="SSF55846">
    <property type="entry name" value="N-acetylmuramoyl-L-alanine amidase-like"/>
    <property type="match status" value="1"/>
</dbReference>
<keyword evidence="7" id="KW-0479">Metal-binding</keyword>
<keyword evidence="6" id="KW-0963">Cytoplasm</keyword>
<keyword evidence="8" id="KW-0378">Hydrolase</keyword>
<dbReference type="InterPro" id="IPR002502">
    <property type="entry name" value="Amidase_domain"/>
</dbReference>